<dbReference type="PANTHER" id="PTHR43578:SF3">
    <property type="entry name" value="NADH-QUINONE OXIDOREDUCTASE SUBUNIT F"/>
    <property type="match status" value="1"/>
</dbReference>
<accession>A0A6H1U7B2</accession>
<dbReference type="InterPro" id="IPR036249">
    <property type="entry name" value="Thioredoxin-like_sf"/>
</dbReference>
<evidence type="ECO:0000256" key="2">
    <source>
        <dbReference type="ARBA" id="ARBA00023004"/>
    </source>
</evidence>
<keyword evidence="2" id="KW-0408">Iron</keyword>
<organism evidence="4 5">
    <name type="scientific">Oxynema aestuarii AP17</name>
    <dbReference type="NCBI Taxonomy" id="2064643"/>
    <lineage>
        <taxon>Bacteria</taxon>
        <taxon>Bacillati</taxon>
        <taxon>Cyanobacteriota</taxon>
        <taxon>Cyanophyceae</taxon>
        <taxon>Oscillatoriophycideae</taxon>
        <taxon>Oscillatoriales</taxon>
        <taxon>Oscillatoriaceae</taxon>
        <taxon>Oxynema</taxon>
        <taxon>Oxynema aestuarii</taxon>
    </lineage>
</organism>
<evidence type="ECO:0000256" key="1">
    <source>
        <dbReference type="ARBA" id="ARBA00022723"/>
    </source>
</evidence>
<dbReference type="EMBL" id="CP051167">
    <property type="protein sequence ID" value="QIZ73519.1"/>
    <property type="molecule type" value="Genomic_DNA"/>
</dbReference>
<dbReference type="AlphaFoldDB" id="A0A6H1U7B2"/>
<keyword evidence="3" id="KW-0411">Iron-sulfur</keyword>
<dbReference type="PANTHER" id="PTHR43578">
    <property type="entry name" value="NADH-QUINONE OXIDOREDUCTASE SUBUNIT F"/>
    <property type="match status" value="1"/>
</dbReference>
<name>A0A6H1U7B2_9CYAN</name>
<protein>
    <submittedName>
        <fullName evidence="4">(2Fe-2S) ferredoxin domain-containing protein</fullName>
    </submittedName>
</protein>
<dbReference type="Pfam" id="PF01257">
    <property type="entry name" value="2Fe-2S_thioredx"/>
    <property type="match status" value="1"/>
</dbReference>
<evidence type="ECO:0000313" key="5">
    <source>
        <dbReference type="Proteomes" id="UP000500857"/>
    </source>
</evidence>
<reference evidence="4 5" key="1">
    <citation type="submission" date="2020-04" db="EMBL/GenBank/DDBJ databases">
        <authorList>
            <person name="Basu S."/>
            <person name="Maruthanayagam V."/>
            <person name="Chakraborty S."/>
            <person name="Pramanik A."/>
            <person name="Mukherjee J."/>
            <person name="Brink B."/>
        </authorList>
    </citation>
    <scope>NUCLEOTIDE SEQUENCE [LARGE SCALE GENOMIC DNA]</scope>
    <source>
        <strain evidence="4 5">AP17</strain>
    </source>
</reference>
<gene>
    <name evidence="4" type="ORF">HCG48_00505</name>
</gene>
<keyword evidence="5" id="KW-1185">Reference proteome</keyword>
<dbReference type="SUPFAM" id="SSF52833">
    <property type="entry name" value="Thioredoxin-like"/>
    <property type="match status" value="1"/>
</dbReference>
<dbReference type="GO" id="GO:0046872">
    <property type="term" value="F:metal ion binding"/>
    <property type="evidence" value="ECO:0007669"/>
    <property type="project" value="UniProtKB-KW"/>
</dbReference>
<dbReference type="KEGG" id="oxy:HCG48_00505"/>
<sequence length="195" mass="21530">MGKSHQQVSKFALEGRLLGFFDKKNKKAKQLGIATTEGIQTIDLSLSKKERASLSDALNRGDRIRVSGKRKLNLKTGKLKLKARQVLPASPAEICQQYTSASPCQLESETAPAPDKPVKILICQKSDCRKRGGKAVCQALEESLRESGLQDRVKIKATGCMSRCKLGPNVVVMPDKTRYTKFKPKEVPELIAKHL</sequence>
<dbReference type="CDD" id="cd02980">
    <property type="entry name" value="TRX_Fd_family"/>
    <property type="match status" value="1"/>
</dbReference>
<dbReference type="GO" id="GO:0051536">
    <property type="term" value="F:iron-sulfur cluster binding"/>
    <property type="evidence" value="ECO:0007669"/>
    <property type="project" value="UniProtKB-KW"/>
</dbReference>
<dbReference type="Proteomes" id="UP000500857">
    <property type="component" value="Chromosome"/>
</dbReference>
<evidence type="ECO:0000256" key="3">
    <source>
        <dbReference type="ARBA" id="ARBA00023014"/>
    </source>
</evidence>
<keyword evidence="1" id="KW-0479">Metal-binding</keyword>
<evidence type="ECO:0000313" key="4">
    <source>
        <dbReference type="EMBL" id="QIZ73519.1"/>
    </source>
</evidence>
<proteinExistence type="predicted"/>
<dbReference type="Gene3D" id="3.40.30.10">
    <property type="entry name" value="Glutaredoxin"/>
    <property type="match status" value="1"/>
</dbReference>